<dbReference type="Pfam" id="PF20773">
    <property type="entry name" value="InhA-like_MAM"/>
    <property type="match status" value="1"/>
</dbReference>
<comment type="caution">
    <text evidence="2">The sequence shown here is derived from an EMBL/GenBank/DDBJ whole genome shotgun (WGS) entry which is preliminary data.</text>
</comment>
<evidence type="ECO:0000313" key="2">
    <source>
        <dbReference type="EMBL" id="MCA9729733.1"/>
    </source>
</evidence>
<dbReference type="Gene3D" id="2.60.40.4070">
    <property type="match status" value="1"/>
</dbReference>
<dbReference type="EMBL" id="JAGQHR010000820">
    <property type="protein sequence ID" value="MCA9729733.1"/>
    <property type="molecule type" value="Genomic_DNA"/>
</dbReference>
<protein>
    <submittedName>
        <fullName evidence="2">Immune inhibitor A</fullName>
    </submittedName>
</protein>
<proteinExistence type="predicted"/>
<dbReference type="SUPFAM" id="SSF49464">
    <property type="entry name" value="Carboxypeptidase regulatory domain-like"/>
    <property type="match status" value="1"/>
</dbReference>
<evidence type="ECO:0000259" key="1">
    <source>
        <dbReference type="Pfam" id="PF13860"/>
    </source>
</evidence>
<dbReference type="InterPro" id="IPR008969">
    <property type="entry name" value="CarboxyPept-like_regulatory"/>
</dbReference>
<name>A0A956RQX3_UNCEI</name>
<evidence type="ECO:0000313" key="3">
    <source>
        <dbReference type="Proteomes" id="UP000697710"/>
    </source>
</evidence>
<sequence length="351" mass="36864">PLGSVSGVVSFDGVPVADAPIELRGTALSGRTSADGSYAIGAVPVDRYLVCAGPVPGSGTAWSWVSTSPTDVALPLELCPAQTFEDGAAEYTADPGWSLGTPSRGPSAHSGTHVWGTGLHGDYGSTLRIALTSPELTLGAATSIHLSFSQWYRIESAWDGGQVQVWDGVEWKIVEPIGGYPMQALSGLNWGPGYSGASDGWEPALFDLSAEARDGLRIRFVFGSDESITDLGWYLDDIAIETDLAPTAAPEADAATNGLDAVLSGGFPNPFRTSTHLRCRIPEAGVYGLTIHDPNGRVVRTLLNAPLTAGRSEVVWNGDDDQGRSVPAGVYYARLAHQGRVVGACSLLRIR</sequence>
<organism evidence="2 3">
    <name type="scientific">Eiseniibacteriota bacterium</name>
    <dbReference type="NCBI Taxonomy" id="2212470"/>
    <lineage>
        <taxon>Bacteria</taxon>
        <taxon>Candidatus Eiseniibacteriota</taxon>
    </lineage>
</organism>
<dbReference type="Pfam" id="PF13860">
    <property type="entry name" value="FlgD_ig"/>
    <property type="match status" value="1"/>
</dbReference>
<feature type="non-terminal residue" evidence="2">
    <location>
        <position position="1"/>
    </location>
</feature>
<dbReference type="InterPro" id="IPR025965">
    <property type="entry name" value="FlgD/Vpr_Ig-like"/>
</dbReference>
<dbReference type="AlphaFoldDB" id="A0A956RQX3"/>
<dbReference type="Proteomes" id="UP000697710">
    <property type="component" value="Unassembled WGS sequence"/>
</dbReference>
<gene>
    <name evidence="2" type="ORF">KC729_18770</name>
</gene>
<accession>A0A956RQX3</accession>
<reference evidence="2" key="1">
    <citation type="submission" date="2020-04" db="EMBL/GenBank/DDBJ databases">
        <authorList>
            <person name="Zhang T."/>
        </authorList>
    </citation>
    <scope>NUCLEOTIDE SEQUENCE</scope>
    <source>
        <strain evidence="2">HKST-UBA01</strain>
    </source>
</reference>
<reference evidence="2" key="2">
    <citation type="journal article" date="2021" name="Microbiome">
        <title>Successional dynamics and alternative stable states in a saline activated sludge microbial community over 9 years.</title>
        <authorList>
            <person name="Wang Y."/>
            <person name="Ye J."/>
            <person name="Ju F."/>
            <person name="Liu L."/>
            <person name="Boyd J.A."/>
            <person name="Deng Y."/>
            <person name="Parks D.H."/>
            <person name="Jiang X."/>
            <person name="Yin X."/>
            <person name="Woodcroft B.J."/>
            <person name="Tyson G.W."/>
            <person name="Hugenholtz P."/>
            <person name="Polz M.F."/>
            <person name="Zhang T."/>
        </authorList>
    </citation>
    <scope>NUCLEOTIDE SEQUENCE</scope>
    <source>
        <strain evidence="2">HKST-UBA01</strain>
    </source>
</reference>
<feature type="domain" description="FlgD/Vpr Ig-like" evidence="1">
    <location>
        <begin position="286"/>
        <end position="336"/>
    </location>
</feature>